<evidence type="ECO:0000313" key="4">
    <source>
        <dbReference type="Proteomes" id="UP000256326"/>
    </source>
</evidence>
<dbReference type="PANTHER" id="PTHR11927">
    <property type="entry name" value="GALACTOSIDE 2-L-FUCOSYLTRANSFERASE"/>
    <property type="match status" value="1"/>
</dbReference>
<dbReference type="Pfam" id="PF01531">
    <property type="entry name" value="Glyco_transf_11"/>
    <property type="match status" value="1"/>
</dbReference>
<organism evidence="3 4">
    <name type="scientific">Epilithonimonas hispanica</name>
    <dbReference type="NCBI Taxonomy" id="358687"/>
    <lineage>
        <taxon>Bacteria</taxon>
        <taxon>Pseudomonadati</taxon>
        <taxon>Bacteroidota</taxon>
        <taxon>Flavobacteriia</taxon>
        <taxon>Flavobacteriales</taxon>
        <taxon>Weeksellaceae</taxon>
        <taxon>Chryseobacterium group</taxon>
        <taxon>Epilithonimonas</taxon>
    </lineage>
</organism>
<dbReference type="EMBL" id="QNUG01000007">
    <property type="protein sequence ID" value="REC71916.1"/>
    <property type="molecule type" value="Genomic_DNA"/>
</dbReference>
<accession>A0A3D9D1M7</accession>
<dbReference type="RefSeq" id="WP_116033397.1">
    <property type="nucleotide sequence ID" value="NZ_JBHLVV010000029.1"/>
</dbReference>
<protein>
    <recommendedName>
        <fullName evidence="5">Glycosyl transferase family 11</fullName>
    </recommendedName>
</protein>
<reference evidence="3 4" key="1">
    <citation type="journal article" date="2006" name="Int. J. Syst. Evol. Microbiol.">
        <title>Chryseobacterium hispanicum sp. nov., isolated from the drinking water distribution system of Sevilla, Spain.</title>
        <authorList>
            <person name="Gallego V."/>
            <person name="Garcia M.T."/>
            <person name="Ventosa A."/>
        </authorList>
    </citation>
    <scope>NUCLEOTIDE SEQUENCE [LARGE SCALE GENOMIC DNA]</scope>
    <source>
        <strain evidence="3 4">KCTC 22104</strain>
    </source>
</reference>
<sequence>MKLINLKGRIGNNLFQYALYFTLKNKCKTPVLVYGWDEGFQKYFEKVSWVDSFYFRKIIHRLITFFPKKTYSQYDFEPLIDVKKGIENNIVLDGYFQSLLFFENYEDVIRKNIKIKTKYLAEFNERYGKLYQENKILAIHCRLGDYINWGNESLGGKNLVLPISYYKNALKNIEDIESHKIVLITDDKELAKERFDFLEGIEVFSESEIIDFQLIKNATSIIISNSTFSWWAAFLSNTASQILAPEFFVGFKIKKDFPEGIYDNTNFKIVSFEYEK</sequence>
<dbReference type="OrthoDB" id="9794601at2"/>
<keyword evidence="2" id="KW-0808">Transferase</keyword>
<dbReference type="GO" id="GO:0005975">
    <property type="term" value="P:carbohydrate metabolic process"/>
    <property type="evidence" value="ECO:0007669"/>
    <property type="project" value="InterPro"/>
</dbReference>
<dbReference type="PANTHER" id="PTHR11927:SF9">
    <property type="entry name" value="L-FUCOSYLTRANSFERASE"/>
    <property type="match status" value="1"/>
</dbReference>
<proteinExistence type="predicted"/>
<evidence type="ECO:0000256" key="1">
    <source>
        <dbReference type="ARBA" id="ARBA00022676"/>
    </source>
</evidence>
<dbReference type="Proteomes" id="UP000256326">
    <property type="component" value="Unassembled WGS sequence"/>
</dbReference>
<keyword evidence="4" id="KW-1185">Reference proteome</keyword>
<gene>
    <name evidence="3" type="ORF">DRF58_04585</name>
</gene>
<evidence type="ECO:0000313" key="3">
    <source>
        <dbReference type="EMBL" id="REC71916.1"/>
    </source>
</evidence>
<dbReference type="CDD" id="cd11301">
    <property type="entry name" value="Fut1_Fut2_like"/>
    <property type="match status" value="1"/>
</dbReference>
<dbReference type="GO" id="GO:0008107">
    <property type="term" value="F:galactoside 2-alpha-L-fucosyltransferase activity"/>
    <property type="evidence" value="ECO:0007669"/>
    <property type="project" value="InterPro"/>
</dbReference>
<evidence type="ECO:0008006" key="5">
    <source>
        <dbReference type="Google" id="ProtNLM"/>
    </source>
</evidence>
<dbReference type="InterPro" id="IPR002516">
    <property type="entry name" value="Glyco_trans_11"/>
</dbReference>
<evidence type="ECO:0000256" key="2">
    <source>
        <dbReference type="ARBA" id="ARBA00022679"/>
    </source>
</evidence>
<name>A0A3D9D1M7_9FLAO</name>
<dbReference type="AlphaFoldDB" id="A0A3D9D1M7"/>
<keyword evidence="1" id="KW-0328">Glycosyltransferase</keyword>
<dbReference type="GO" id="GO:0016020">
    <property type="term" value="C:membrane"/>
    <property type="evidence" value="ECO:0007669"/>
    <property type="project" value="InterPro"/>
</dbReference>
<comment type="caution">
    <text evidence="3">The sequence shown here is derived from an EMBL/GenBank/DDBJ whole genome shotgun (WGS) entry which is preliminary data.</text>
</comment>